<comment type="caution">
    <text evidence="1">The sequence shown here is derived from an EMBL/GenBank/DDBJ whole genome shotgun (WGS) entry which is preliminary data.</text>
</comment>
<dbReference type="AlphaFoldDB" id="A0A015JU51"/>
<proteinExistence type="predicted"/>
<keyword evidence="2" id="KW-1185">Reference proteome</keyword>
<protein>
    <submittedName>
        <fullName evidence="1">Uncharacterized protein</fullName>
    </submittedName>
</protein>
<name>A0A015JU51_RHIIW</name>
<dbReference type="HOGENOM" id="CLU_024817_0_0_1"/>
<sequence length="353" mass="39857">MYPHIDNLMDLLVKSQLNALSALFNTDTLRPIAIQKLDILTHELWYPGIPRDINKYIGKISSPSYLSKSLALLEQYQIHLDPTISYGIIGGHTPIVEYLLNLSSNDYKSLRNKRIMYLNQLVSADDTDTRSSITTMEHYLPFNNPSILNNVTPQSPRSLPLILTPCSGCHLNDHSLILQDACIKCSISIRTNRLSTFNVFNHSNQEHKRFKNLPLSKYYVSTKPLYQIRHSAHSIYLAQHNVNTVTSTTTTLELPSLHDPNHVLRQLSSVIDSALLCDDKIKLTLIDIASKFLFYTNFQFYSDGSVSDIGTINSKSGFGWVQTDPLLPQISFLGSTIFFPSSFKSETAKALLF</sequence>
<dbReference type="Proteomes" id="UP000022910">
    <property type="component" value="Unassembled WGS sequence"/>
</dbReference>
<organism evidence="1 2">
    <name type="scientific">Rhizophagus irregularis (strain DAOM 197198w)</name>
    <name type="common">Glomus intraradices</name>
    <dbReference type="NCBI Taxonomy" id="1432141"/>
    <lineage>
        <taxon>Eukaryota</taxon>
        <taxon>Fungi</taxon>
        <taxon>Fungi incertae sedis</taxon>
        <taxon>Mucoromycota</taxon>
        <taxon>Glomeromycotina</taxon>
        <taxon>Glomeromycetes</taxon>
        <taxon>Glomerales</taxon>
        <taxon>Glomeraceae</taxon>
        <taxon>Rhizophagus</taxon>
    </lineage>
</organism>
<reference evidence="1 2" key="1">
    <citation type="submission" date="2014-02" db="EMBL/GenBank/DDBJ databases">
        <title>Single nucleus genome sequencing reveals high similarity among nuclei of an endomycorrhizal fungus.</title>
        <authorList>
            <person name="Lin K."/>
            <person name="Geurts R."/>
            <person name="Zhang Z."/>
            <person name="Limpens E."/>
            <person name="Saunders D.G."/>
            <person name="Mu D."/>
            <person name="Pang E."/>
            <person name="Cao H."/>
            <person name="Cha H."/>
            <person name="Lin T."/>
            <person name="Zhou Q."/>
            <person name="Shang Y."/>
            <person name="Li Y."/>
            <person name="Ivanov S."/>
            <person name="Sharma T."/>
            <person name="Velzen R.V."/>
            <person name="Ruijter N.D."/>
            <person name="Aanen D.K."/>
            <person name="Win J."/>
            <person name="Kamoun S."/>
            <person name="Bisseling T."/>
            <person name="Huang S."/>
        </authorList>
    </citation>
    <scope>NUCLEOTIDE SEQUENCE [LARGE SCALE GENOMIC DNA]</scope>
    <source>
        <strain evidence="2">DAOM197198w</strain>
    </source>
</reference>
<dbReference type="OrthoDB" id="10510841at2759"/>
<accession>A0A015JU51</accession>
<evidence type="ECO:0000313" key="2">
    <source>
        <dbReference type="Proteomes" id="UP000022910"/>
    </source>
</evidence>
<evidence type="ECO:0000313" key="1">
    <source>
        <dbReference type="EMBL" id="EXX58599.1"/>
    </source>
</evidence>
<dbReference type="STRING" id="1432141.A0A015JU51"/>
<gene>
    <name evidence="1" type="ORF">RirG_196470</name>
</gene>
<dbReference type="EMBL" id="JEMT01026677">
    <property type="protein sequence ID" value="EXX58599.1"/>
    <property type="molecule type" value="Genomic_DNA"/>
</dbReference>